<dbReference type="PANTHER" id="PTHR46951">
    <property type="entry name" value="BED-TYPE DOMAIN-CONTAINING PROTEIN"/>
    <property type="match status" value="1"/>
</dbReference>
<protein>
    <submittedName>
        <fullName evidence="1">Uncharacterized protein</fullName>
    </submittedName>
</protein>
<sequence length="125" mass="13896">MVIFCVSFVISGGITRIKSHLSGIKDRNIEICMKVPEDVQLAALQAISSPKNRARSLRALNNIGEAVVFSTSASIYEFPSTYSYGGVIWVTFSSWIQKYLQRKLRYNVGNVKKLFTTAGCTLVII</sequence>
<proteinExistence type="predicted"/>
<gene>
    <name evidence="1" type="ORF">JRO89_XS01G0027700</name>
</gene>
<organism evidence="1 2">
    <name type="scientific">Xanthoceras sorbifolium</name>
    <dbReference type="NCBI Taxonomy" id="99658"/>
    <lineage>
        <taxon>Eukaryota</taxon>
        <taxon>Viridiplantae</taxon>
        <taxon>Streptophyta</taxon>
        <taxon>Embryophyta</taxon>
        <taxon>Tracheophyta</taxon>
        <taxon>Spermatophyta</taxon>
        <taxon>Magnoliopsida</taxon>
        <taxon>eudicotyledons</taxon>
        <taxon>Gunneridae</taxon>
        <taxon>Pentapetalae</taxon>
        <taxon>rosids</taxon>
        <taxon>malvids</taxon>
        <taxon>Sapindales</taxon>
        <taxon>Sapindaceae</taxon>
        <taxon>Xanthoceroideae</taxon>
        <taxon>Xanthoceras</taxon>
    </lineage>
</organism>
<accession>A0ABQ8IHX9</accession>
<name>A0ABQ8IHX9_9ROSI</name>
<keyword evidence="2" id="KW-1185">Reference proteome</keyword>
<dbReference type="Proteomes" id="UP000827721">
    <property type="component" value="Unassembled WGS sequence"/>
</dbReference>
<dbReference type="PANTHER" id="PTHR46951:SF2">
    <property type="entry name" value="BED-TYPE DOMAIN-CONTAINING PROTEIN"/>
    <property type="match status" value="1"/>
</dbReference>
<evidence type="ECO:0000313" key="1">
    <source>
        <dbReference type="EMBL" id="KAH7576288.1"/>
    </source>
</evidence>
<reference evidence="1 2" key="1">
    <citation type="submission" date="2021-02" db="EMBL/GenBank/DDBJ databases">
        <title>Plant Genome Project.</title>
        <authorList>
            <person name="Zhang R.-G."/>
        </authorList>
    </citation>
    <scope>NUCLEOTIDE SEQUENCE [LARGE SCALE GENOMIC DNA]</scope>
    <source>
        <tissue evidence="1">Leaves</tissue>
    </source>
</reference>
<comment type="caution">
    <text evidence="1">The sequence shown here is derived from an EMBL/GenBank/DDBJ whole genome shotgun (WGS) entry which is preliminary data.</text>
</comment>
<dbReference type="EMBL" id="JAFEMO010000001">
    <property type="protein sequence ID" value="KAH7576288.1"/>
    <property type="molecule type" value="Genomic_DNA"/>
</dbReference>
<evidence type="ECO:0000313" key="2">
    <source>
        <dbReference type="Proteomes" id="UP000827721"/>
    </source>
</evidence>